<evidence type="ECO:0000256" key="1">
    <source>
        <dbReference type="ARBA" id="ARBA00022795"/>
    </source>
</evidence>
<dbReference type="InterPro" id="IPR007809">
    <property type="entry name" value="FlgN-like"/>
</dbReference>
<keyword evidence="1" id="KW-1005">Bacterial flagellum biogenesis</keyword>
<dbReference type="Gene3D" id="1.20.58.300">
    <property type="entry name" value="FlgN-like"/>
    <property type="match status" value="1"/>
</dbReference>
<dbReference type="InterPro" id="IPR036679">
    <property type="entry name" value="FlgN-like_sf"/>
</dbReference>
<organism evidence="2 3">
    <name type="scientific">Caldanaerobacter subterraneus subsp. pacificus DSM 12653</name>
    <dbReference type="NCBI Taxonomy" id="391606"/>
    <lineage>
        <taxon>Bacteria</taxon>
        <taxon>Bacillati</taxon>
        <taxon>Bacillota</taxon>
        <taxon>Clostridia</taxon>
        <taxon>Thermoanaerobacterales</taxon>
        <taxon>Thermoanaerobacteraceae</taxon>
        <taxon>Caldanaerobacter</taxon>
    </lineage>
</organism>
<reference evidence="2 3" key="1">
    <citation type="submission" date="2008-07" db="EMBL/GenBank/DDBJ databases">
        <authorList>
            <person name="Gonzalez J."/>
            <person name="Sokolova T."/>
            <person name="Ferriera S."/>
            <person name="Johnson J."/>
            <person name="Kravitz S."/>
            <person name="Beeson K."/>
            <person name="Sutton G."/>
            <person name="Rogers Y.-H."/>
            <person name="Friedman R."/>
            <person name="Frazier M."/>
            <person name="Venter J.C."/>
        </authorList>
    </citation>
    <scope>NUCLEOTIDE SEQUENCE [LARGE SCALE GENOMIC DNA]</scope>
    <source>
        <strain evidence="2 3">DSM 12653</strain>
    </source>
</reference>
<evidence type="ECO:0000313" key="2">
    <source>
        <dbReference type="EMBL" id="KKC30424.1"/>
    </source>
</evidence>
<protein>
    <recommendedName>
        <fullName evidence="4">FlgN protein</fullName>
    </recommendedName>
</protein>
<comment type="caution">
    <text evidence="2">The sequence shown here is derived from an EMBL/GenBank/DDBJ whole genome shotgun (WGS) entry which is preliminary data.</text>
</comment>
<dbReference type="SUPFAM" id="SSF140566">
    <property type="entry name" value="FlgN-like"/>
    <property type="match status" value="1"/>
</dbReference>
<dbReference type="Pfam" id="PF05130">
    <property type="entry name" value="FlgN"/>
    <property type="match status" value="1"/>
</dbReference>
<dbReference type="EMBL" id="ABXP02000034">
    <property type="protein sequence ID" value="KKC30424.1"/>
    <property type="molecule type" value="Genomic_DNA"/>
</dbReference>
<sequence length="158" mass="17994">MNASQRLLGLLKEEMAIYEILLELATKKTDIIIHGKIKELDETVQMERNFIKKLVELEEKRENTLKEMGKGEGVTISEVIKSLPLEEAMEFNNVKERLSAVLKELGERNDLNMALIEQALEYVNYSIKTISEALEEDKGIYGERGTSKGYTSLIDKKA</sequence>
<dbReference type="GO" id="GO:0044780">
    <property type="term" value="P:bacterial-type flagellum assembly"/>
    <property type="evidence" value="ECO:0007669"/>
    <property type="project" value="InterPro"/>
</dbReference>
<name>A0A0F5PRG5_9THEO</name>
<reference evidence="3" key="3">
    <citation type="submission" date="2015-02" db="EMBL/GenBank/DDBJ databases">
        <title>Genome analysis of three genomes within the thermophilic hydrogenogenic bacterial species Caldanaerobacter subterraneus.</title>
        <authorList>
            <person name="Sant'Anna F.H."/>
            <person name="Lebedinsky A."/>
            <person name="Sokolova T."/>
            <person name="Robb F.T."/>
            <person name="Gonzalez J.M."/>
        </authorList>
    </citation>
    <scope>NUCLEOTIDE SEQUENCE [LARGE SCALE GENOMIC DNA]</scope>
    <source>
        <strain evidence="3">DSM 12653</strain>
    </source>
</reference>
<dbReference type="AlphaFoldDB" id="A0A0F5PRG5"/>
<evidence type="ECO:0008006" key="4">
    <source>
        <dbReference type="Google" id="ProtNLM"/>
    </source>
</evidence>
<dbReference type="RefSeq" id="WP_043884001.1">
    <property type="nucleotide sequence ID" value="NZ_ABXP02000034.1"/>
</dbReference>
<reference evidence="2 3" key="2">
    <citation type="journal article" date="2015" name="BMC Genomics">
        <title>Analysis of three genomes within the thermophilic bacterial species Caldanaerobacter subterraneus with a focus on carbon monoxide dehydrogenase evolution and hydrolase diversity.</title>
        <authorList>
            <person name="Sant'Anna F.H."/>
            <person name="Lebedinsky A.V."/>
            <person name="Sokolova T.G."/>
            <person name="Robb F.T."/>
            <person name="Gonzalez J.M."/>
        </authorList>
    </citation>
    <scope>NUCLEOTIDE SEQUENCE [LARGE SCALE GENOMIC DNA]</scope>
    <source>
        <strain evidence="2 3">DSM 12653</strain>
    </source>
</reference>
<dbReference type="Proteomes" id="UP000010146">
    <property type="component" value="Unassembled WGS sequence"/>
</dbReference>
<evidence type="ECO:0000313" key="3">
    <source>
        <dbReference type="Proteomes" id="UP000010146"/>
    </source>
</evidence>
<proteinExistence type="predicted"/>
<gene>
    <name evidence="2" type="ORF">CDSM653_00517</name>
</gene>
<accession>A0A0F5PRG5</accession>